<feature type="region of interest" description="Disordered" evidence="6">
    <location>
        <begin position="93"/>
        <end position="131"/>
    </location>
</feature>
<sequence length="291" mass="31872">MDGEPTDPKPAFHKSFNSAVSSLSLAISNLSSLRGSSQRDAISGILSKVSELTLELKDAANYLPAYDQKVYSEQLKGITESLNTVRKAVAPRTKFSFKNRRAGPSDSTATPAAPAPTPTPPPPPSSSPQTFTLTALTSTRATPAPPTPTTTVLSLSLLTSCVILPLPYHPQPSPQPPVLVISCHQFRLHDSSDLDVYLRCGSRPIIERCSNIRVSRIPQILKSIIFKDGEGEGEGEDKWNQIDDFNWLKEGRPSPNWRTSKDEEKITDGQWDRITKEDRGVEDEGIKSLLP</sequence>
<dbReference type="GO" id="GO:0005737">
    <property type="term" value="C:cytoplasm"/>
    <property type="evidence" value="ECO:0007669"/>
    <property type="project" value="UniProtKB-SubCell"/>
</dbReference>
<feature type="compositionally biased region" description="Pro residues" evidence="6">
    <location>
        <begin position="113"/>
        <end position="126"/>
    </location>
</feature>
<feature type="region of interest" description="Disordered" evidence="6">
    <location>
        <begin position="247"/>
        <end position="291"/>
    </location>
</feature>
<evidence type="ECO:0000259" key="7">
    <source>
        <dbReference type="PROSITE" id="PS51329"/>
    </source>
</evidence>
<dbReference type="Pfam" id="PF16752">
    <property type="entry name" value="TBCC_N"/>
    <property type="match status" value="1"/>
</dbReference>
<dbReference type="RefSeq" id="XP_067490566.1">
    <property type="nucleotide sequence ID" value="XM_067632282.1"/>
</dbReference>
<dbReference type="GO" id="GO:0007021">
    <property type="term" value="P:tubulin complex assembly"/>
    <property type="evidence" value="ECO:0007669"/>
    <property type="project" value="TreeGrafter"/>
</dbReference>
<comment type="subcellular location">
    <subcellularLocation>
        <location evidence="1">Cytoplasm</location>
    </subcellularLocation>
</comment>
<dbReference type="InterPro" id="IPR017901">
    <property type="entry name" value="C-CAP_CF_C-like"/>
</dbReference>
<proteinExistence type="inferred from homology"/>
<evidence type="ECO:0000256" key="3">
    <source>
        <dbReference type="ARBA" id="ARBA00022490"/>
    </source>
</evidence>
<feature type="domain" description="C-CAP/cofactor C-like" evidence="7">
    <location>
        <begin position="104"/>
        <end position="247"/>
    </location>
</feature>
<dbReference type="OrthoDB" id="194775at2759"/>
<evidence type="ECO:0000256" key="1">
    <source>
        <dbReference type="ARBA" id="ARBA00004496"/>
    </source>
</evidence>
<organism evidence="8 9">
    <name type="scientific">Arthrobotrys flagrans</name>
    <name type="common">Nematode-trapping fungus</name>
    <name type="synonym">Trichothecium flagrans</name>
    <dbReference type="NCBI Taxonomy" id="97331"/>
    <lineage>
        <taxon>Eukaryota</taxon>
        <taxon>Fungi</taxon>
        <taxon>Dikarya</taxon>
        <taxon>Ascomycota</taxon>
        <taxon>Pezizomycotina</taxon>
        <taxon>Orbiliomycetes</taxon>
        <taxon>Orbiliales</taxon>
        <taxon>Orbiliaceae</taxon>
        <taxon>Arthrobotrys</taxon>
    </lineage>
</organism>
<dbReference type="EMBL" id="SAEB01000006">
    <property type="protein sequence ID" value="RVD85022.1"/>
    <property type="molecule type" value="Genomic_DNA"/>
</dbReference>
<dbReference type="GO" id="GO:0007023">
    <property type="term" value="P:post-chaperonin tubulin folding pathway"/>
    <property type="evidence" value="ECO:0007669"/>
    <property type="project" value="InterPro"/>
</dbReference>
<dbReference type="InterPro" id="IPR016098">
    <property type="entry name" value="CAP/MinC_C"/>
</dbReference>
<dbReference type="Pfam" id="PF07986">
    <property type="entry name" value="TBCC"/>
    <property type="match status" value="1"/>
</dbReference>
<dbReference type="STRING" id="97331.A0A437A1M4"/>
<evidence type="ECO:0000256" key="6">
    <source>
        <dbReference type="SAM" id="MobiDB-lite"/>
    </source>
</evidence>
<dbReference type="AlphaFoldDB" id="A0A437A1M4"/>
<dbReference type="Gene3D" id="1.20.58.1250">
    <property type="entry name" value="Tubulin Binding Cofactor C, N-terminal domain"/>
    <property type="match status" value="1"/>
</dbReference>
<dbReference type="PANTHER" id="PTHR15139:SF0">
    <property type="entry name" value="TUBULIN-SPECIFIC CHAPERONE C"/>
    <property type="match status" value="1"/>
</dbReference>
<protein>
    <recommendedName>
        <fullName evidence="7">C-CAP/cofactor C-like domain-containing protein</fullName>
    </recommendedName>
</protein>
<comment type="caution">
    <text evidence="8">The sequence shown here is derived from an EMBL/GenBank/DDBJ whole genome shotgun (WGS) entry which is preliminary data.</text>
</comment>
<comment type="similarity">
    <text evidence="2">Belongs to the TBCC family.</text>
</comment>
<accession>A0A437A1M4</accession>
<dbReference type="InterPro" id="IPR012945">
    <property type="entry name" value="Tubulin-bd_cofactor_C_dom"/>
</dbReference>
<keyword evidence="3" id="KW-0963">Cytoplasm</keyword>
<keyword evidence="9" id="KW-1185">Reference proteome</keyword>
<reference evidence="8 9" key="1">
    <citation type="submission" date="2019-01" db="EMBL/GenBank/DDBJ databases">
        <title>Intercellular communication is required for trap formation in the nematode-trapping fungus Duddingtonia flagrans.</title>
        <authorList>
            <person name="Youssar L."/>
            <person name="Wernet V."/>
            <person name="Hensel N."/>
            <person name="Hildebrandt H.-G."/>
            <person name="Fischer R."/>
        </authorList>
    </citation>
    <scope>NUCLEOTIDE SEQUENCE [LARGE SCALE GENOMIC DNA]</scope>
    <source>
        <strain evidence="8 9">CBS H-5679</strain>
    </source>
</reference>
<evidence type="ECO:0000256" key="4">
    <source>
        <dbReference type="ARBA" id="ARBA00022990"/>
    </source>
</evidence>
<evidence type="ECO:0000256" key="2">
    <source>
        <dbReference type="ARBA" id="ARBA00008848"/>
    </source>
</evidence>
<keyword evidence="4" id="KW-0007">Acetylation</keyword>
<dbReference type="PROSITE" id="PS51329">
    <property type="entry name" value="C_CAP_COFACTOR_C"/>
    <property type="match status" value="1"/>
</dbReference>
<dbReference type="VEuPathDB" id="FungiDB:DFL_003355"/>
<dbReference type="PANTHER" id="PTHR15139">
    <property type="entry name" value="TUBULIN FOLDING COFACTOR C"/>
    <property type="match status" value="1"/>
</dbReference>
<dbReference type="Gene3D" id="2.160.20.70">
    <property type="match status" value="1"/>
</dbReference>
<dbReference type="GO" id="GO:0015631">
    <property type="term" value="F:tubulin binding"/>
    <property type="evidence" value="ECO:0007669"/>
    <property type="project" value="InterPro"/>
</dbReference>
<evidence type="ECO:0000313" key="9">
    <source>
        <dbReference type="Proteomes" id="UP000283090"/>
    </source>
</evidence>
<evidence type="ECO:0000313" key="8">
    <source>
        <dbReference type="EMBL" id="RVD85022.1"/>
    </source>
</evidence>
<dbReference type="InterPro" id="IPR038397">
    <property type="entry name" value="TBCC_N_sf"/>
</dbReference>
<gene>
    <name evidence="8" type="ORF">DFL_003355</name>
</gene>
<dbReference type="Proteomes" id="UP000283090">
    <property type="component" value="Unassembled WGS sequence"/>
</dbReference>
<dbReference type="GeneID" id="93585666"/>
<dbReference type="InterPro" id="IPR027684">
    <property type="entry name" value="TBCC"/>
</dbReference>
<comment type="subunit">
    <text evidence="5">Supercomplex made of cofactors A to E. Cofactors A and D function by capturing and stabilizing tubulin in a quasi-native conformation. Cofactor E binds to the cofactor D-tubulin complex; interaction with cofactor C then causes the release of tubulin polypeptides that are committed to the native state.</text>
</comment>
<evidence type="ECO:0000256" key="5">
    <source>
        <dbReference type="ARBA" id="ARBA00026055"/>
    </source>
</evidence>
<feature type="compositionally biased region" description="Basic and acidic residues" evidence="6">
    <location>
        <begin position="259"/>
        <end position="291"/>
    </location>
</feature>
<dbReference type="InterPro" id="IPR031925">
    <property type="entry name" value="TBCC_N"/>
</dbReference>
<name>A0A437A1M4_ARTFL</name>